<sequence>MTVPGRRVAPVPHSPAAPYDGHARARWAPEPPKQSARGDFARDRARVVHSSALRRLAGKTQVVGPTSDDFVRNRLTHTLEVAQVGRDLGAALGCDPDVVETACLAHDLGHPPFGHNGEVALDEAAAPCGGFEGNAHTLRLLTRLEAKTTGPGGRSTGLNLTRASLDAATKYPWGRERDRRKYGVFAEDREVFAWLRAGAPDGRRCVEAQVMDWADDVAYSVHDVEDAVQSGAVDLRALRDPAERAVLARVARDAYAPDAAPEDLLAALDRLLALPWWPGPYDGSRRALAGLKELTSRLVGRFTGAAEAATRATHGGGPLTRYAADLVVPPAARLEVAVLKGVAAHWVMRAERHLAVLAGQRALLAELVERLEAGAPAALAPVFRADWAAAGDDAARRRVVVDQVASLTDPSAVALHRALTAGPGVPGPT</sequence>
<dbReference type="GO" id="GO:0006203">
    <property type="term" value="P:dGTP catabolic process"/>
    <property type="evidence" value="ECO:0007669"/>
    <property type="project" value="TreeGrafter"/>
</dbReference>
<organism evidence="5 6">
    <name type="scientific">Vallicoccus soli</name>
    <dbReference type="NCBI Taxonomy" id="2339232"/>
    <lineage>
        <taxon>Bacteria</taxon>
        <taxon>Bacillati</taxon>
        <taxon>Actinomycetota</taxon>
        <taxon>Actinomycetes</taxon>
        <taxon>Motilibacterales</taxon>
        <taxon>Vallicoccaceae</taxon>
        <taxon>Vallicoccus</taxon>
    </lineage>
</organism>
<keyword evidence="6" id="KW-1185">Reference proteome</keyword>
<dbReference type="EMBL" id="QZEZ01000002">
    <property type="protein sequence ID" value="RJK97230.1"/>
    <property type="molecule type" value="Genomic_DNA"/>
</dbReference>
<dbReference type="InterPro" id="IPR050135">
    <property type="entry name" value="dGTPase-like"/>
</dbReference>
<keyword evidence="1 2" id="KW-0378">Hydrolase</keyword>
<dbReference type="Gene3D" id="1.10.3210.10">
    <property type="entry name" value="Hypothetical protein af1432"/>
    <property type="match status" value="1"/>
</dbReference>
<evidence type="ECO:0000256" key="2">
    <source>
        <dbReference type="HAMAP-Rule" id="MF_01212"/>
    </source>
</evidence>
<dbReference type="CDD" id="cd00077">
    <property type="entry name" value="HDc"/>
    <property type="match status" value="1"/>
</dbReference>
<dbReference type="InterPro" id="IPR006261">
    <property type="entry name" value="dGTPase"/>
</dbReference>
<dbReference type="InterPro" id="IPR003607">
    <property type="entry name" value="HD/PDEase_dom"/>
</dbReference>
<feature type="region of interest" description="Disordered" evidence="3">
    <location>
        <begin position="1"/>
        <end position="41"/>
    </location>
</feature>
<name>A0A3A3YZP6_9ACTN</name>
<protein>
    <recommendedName>
        <fullName evidence="2">Deoxyguanosinetriphosphate triphosphohydrolase-like protein</fullName>
    </recommendedName>
</protein>
<comment type="caution">
    <text evidence="5">The sequence shown here is derived from an EMBL/GenBank/DDBJ whole genome shotgun (WGS) entry which is preliminary data.</text>
</comment>
<dbReference type="NCBIfam" id="NF002829">
    <property type="entry name" value="PRK03007.1"/>
    <property type="match status" value="1"/>
</dbReference>
<dbReference type="InterPro" id="IPR026875">
    <property type="entry name" value="PHydrolase_assoc_dom"/>
</dbReference>
<dbReference type="Pfam" id="PF01966">
    <property type="entry name" value="HD"/>
    <property type="match status" value="1"/>
</dbReference>
<dbReference type="PROSITE" id="PS51831">
    <property type="entry name" value="HD"/>
    <property type="match status" value="1"/>
</dbReference>
<dbReference type="HAMAP" id="MF_01212">
    <property type="entry name" value="dGTPase_type2"/>
    <property type="match status" value="1"/>
</dbReference>
<evidence type="ECO:0000313" key="6">
    <source>
        <dbReference type="Proteomes" id="UP000265614"/>
    </source>
</evidence>
<dbReference type="Pfam" id="PF13286">
    <property type="entry name" value="HD_assoc"/>
    <property type="match status" value="1"/>
</dbReference>
<comment type="similarity">
    <text evidence="2">Belongs to the dGTPase family. Type 2 subfamily.</text>
</comment>
<gene>
    <name evidence="5" type="ORF">D5H78_07270</name>
</gene>
<dbReference type="GO" id="GO:0008832">
    <property type="term" value="F:dGTPase activity"/>
    <property type="evidence" value="ECO:0007669"/>
    <property type="project" value="TreeGrafter"/>
</dbReference>
<dbReference type="NCBIfam" id="TIGR01353">
    <property type="entry name" value="dGTP_triPase"/>
    <property type="match status" value="1"/>
</dbReference>
<dbReference type="PANTHER" id="PTHR11373">
    <property type="entry name" value="DEOXYNUCLEOSIDE TRIPHOSPHATE TRIPHOSPHOHYDROLASE"/>
    <property type="match status" value="1"/>
</dbReference>
<dbReference type="InterPro" id="IPR006674">
    <property type="entry name" value="HD_domain"/>
</dbReference>
<proteinExistence type="inferred from homology"/>
<dbReference type="AlphaFoldDB" id="A0A3A3YZP6"/>
<dbReference type="OrthoDB" id="9803619at2"/>
<dbReference type="SMART" id="SM00471">
    <property type="entry name" value="HDc"/>
    <property type="match status" value="1"/>
</dbReference>
<evidence type="ECO:0000256" key="3">
    <source>
        <dbReference type="SAM" id="MobiDB-lite"/>
    </source>
</evidence>
<evidence type="ECO:0000259" key="4">
    <source>
        <dbReference type="PROSITE" id="PS51831"/>
    </source>
</evidence>
<dbReference type="SUPFAM" id="SSF109604">
    <property type="entry name" value="HD-domain/PDEase-like"/>
    <property type="match status" value="1"/>
</dbReference>
<reference evidence="5 6" key="1">
    <citation type="submission" date="2018-09" db="EMBL/GenBank/DDBJ databases">
        <title>YIM 75000 draft genome.</title>
        <authorList>
            <person name="Tang S."/>
            <person name="Feng Y."/>
        </authorList>
    </citation>
    <scope>NUCLEOTIDE SEQUENCE [LARGE SCALE GENOMIC DNA]</scope>
    <source>
        <strain evidence="5 6">YIM 75000</strain>
    </source>
</reference>
<dbReference type="InterPro" id="IPR023023">
    <property type="entry name" value="dNTPase_2"/>
</dbReference>
<dbReference type="Proteomes" id="UP000265614">
    <property type="component" value="Unassembled WGS sequence"/>
</dbReference>
<feature type="domain" description="HD" evidence="4">
    <location>
        <begin position="74"/>
        <end position="220"/>
    </location>
</feature>
<dbReference type="PANTHER" id="PTHR11373:SF32">
    <property type="entry name" value="DEOXYGUANOSINETRIPHOSPHATE TRIPHOSPHOHYDROLASE"/>
    <property type="match status" value="1"/>
</dbReference>
<accession>A0A3A3YZP6</accession>
<evidence type="ECO:0000256" key="1">
    <source>
        <dbReference type="ARBA" id="ARBA00022801"/>
    </source>
</evidence>
<evidence type="ECO:0000313" key="5">
    <source>
        <dbReference type="EMBL" id="RJK97230.1"/>
    </source>
</evidence>